<sequence length="212" mass="23371">MRCRPTCRGGSCQSAENSSMEGWQPSRGCDTRSSGRGFWALCASRIHLRDCRRQVFDPVAPRGWSLAVLRTAQGTRKGHGCLAKRLGYACGLRGRCSSRRGWNLRGPLLDLHLPKACADCGHLPTIRGGSSRLARPLLRWRGGSPCPQPRWLPRDAACNPPPRRGADYSHPLAWRAGCMGQQQGCEGRGRRDLPKSHLHRAASRLCEALLAE</sequence>
<name>A0A813BW71_9DINO</name>
<dbReference type="EMBL" id="CAJNJA010078641">
    <property type="protein sequence ID" value="CAE7923006.1"/>
    <property type="molecule type" value="Genomic_DNA"/>
</dbReference>
<dbReference type="Proteomes" id="UP000601435">
    <property type="component" value="Unassembled WGS sequence"/>
</dbReference>
<keyword evidence="2" id="KW-1185">Reference proteome</keyword>
<dbReference type="AlphaFoldDB" id="A0A813BW71"/>
<comment type="caution">
    <text evidence="1">The sequence shown here is derived from an EMBL/GenBank/DDBJ whole genome shotgun (WGS) entry which is preliminary data.</text>
</comment>
<evidence type="ECO:0000313" key="1">
    <source>
        <dbReference type="EMBL" id="CAE7923006.1"/>
    </source>
</evidence>
<accession>A0A813BW71</accession>
<proteinExistence type="predicted"/>
<evidence type="ECO:0000313" key="2">
    <source>
        <dbReference type="Proteomes" id="UP000601435"/>
    </source>
</evidence>
<gene>
    <name evidence="1" type="ORF">SNEC2469_LOCUS31877</name>
</gene>
<protein>
    <submittedName>
        <fullName evidence="1">Uncharacterized protein</fullName>
    </submittedName>
</protein>
<reference evidence="1" key="1">
    <citation type="submission" date="2021-02" db="EMBL/GenBank/DDBJ databases">
        <authorList>
            <person name="Dougan E. K."/>
            <person name="Rhodes N."/>
            <person name="Thang M."/>
            <person name="Chan C."/>
        </authorList>
    </citation>
    <scope>NUCLEOTIDE SEQUENCE</scope>
</reference>
<organism evidence="1 2">
    <name type="scientific">Symbiodinium necroappetens</name>
    <dbReference type="NCBI Taxonomy" id="1628268"/>
    <lineage>
        <taxon>Eukaryota</taxon>
        <taxon>Sar</taxon>
        <taxon>Alveolata</taxon>
        <taxon>Dinophyceae</taxon>
        <taxon>Suessiales</taxon>
        <taxon>Symbiodiniaceae</taxon>
        <taxon>Symbiodinium</taxon>
    </lineage>
</organism>